<evidence type="ECO:0000256" key="5">
    <source>
        <dbReference type="ARBA" id="ARBA00022454"/>
    </source>
</evidence>
<keyword evidence="7" id="KW-0067">ATP-binding</keyword>
<evidence type="ECO:0000256" key="4">
    <source>
        <dbReference type="ARBA" id="ARBA00018687"/>
    </source>
</evidence>
<evidence type="ECO:0000313" key="13">
    <source>
        <dbReference type="EMBL" id="EMC94314.1"/>
    </source>
</evidence>
<evidence type="ECO:0000256" key="8">
    <source>
        <dbReference type="ARBA" id="ARBA00023054"/>
    </source>
</evidence>
<evidence type="ECO:0000256" key="11">
    <source>
        <dbReference type="SAM" id="MobiDB-lite"/>
    </source>
</evidence>
<sequence length="1124" mass="127299">MSSPSVTPRRRRRDEVVDDAVDDEAYSAGSKKRTRLHDHSEEGSQSPDEPLLPDNYRRSPKGKEQRQSTRKHQPGSIVRVTLTNFVTYTKAEFNPGPNLNMIIGPNGTGKSTLVCAICLGLGWSPNHLGRAKDSGEFVKHGADTAVIEIELAANPKKHAENPVVTTKITRAGNKTEFMLNRRKATKKEVEKLMRSFSIQVDNLCQFLPQDRVVEFAALSPVNLLAHTQRAAAPPQMSDWHEHLKGMRKEQKAKQSEQQTLIDDVKSKEHRQKAQQHQVEQLRARSELQARINALEKLRPFPQYRAAKDRYTEAKAHKKHAEKELARLQRQVEPNLQAERAKEAYFQQVEAVALKRGKLLERSDAEAKKRLDELTVTDGAISDKIKQSEAAKDACKNAKSNLPQLQRNKTHIERAMENPPAEADVAAYNDQIREKMRDVRDRNDKMDELKQEVASLQQRGQQQQNILDDAQREKDSLHTQAGQQASKLRTASRQAYQAYQWIQNNRNRFSGDVYGPPAVELAAKDVRHAAAIESAIGQGEMLAFTVTSQADFNTLSDELYKHQGLSDISIRVSGRPLDQYRPPCSNEQLQSYGLQAWMVDLVEGPDAVLAMLCDNRSLAATAFTTRELTNAQLEALKAPNSPITSWITPTEQYIVTRRREYGAAGFSVRNTNLRAARFFTDATVPHNEDAELDQRVIAARREIAELERRRQALKDEYKEVHEQCEAFRREEKAIKDEKAQKQQAIAVFNALPTRLNGAVKKLDEAMAIINSTADAERVIGDEIDKLTLEKGQKAIEFALTVHALRDLNVQHIEIQILAIEAKSDHEQLRARTVEERKMLDVQEREVARLTQEAAALLAEGRRLQAVCTALNDTLDDQELTVCDEIKEWTMDQMDTEISSVQARLDMTGDGGNQHVLKEYEERARKIEKARSKLADIEAELERVDGQIAEIRTQWEPQLDELIAQISEAFADNFSKIQCAGEVAVYKDEDFEQWAIQIKVKFRENEPLSLLDSHRQSGGERAVSTIFYLMALQSLARAPFRVVDEINQGMDPRNERLVHSRMVDIACNEESASQYFLITPKLLNGLRYHESMKVHCIASGEYMPDDYRQMDFGTLARRAVALRAGG</sequence>
<accession>M2N5J1</accession>
<evidence type="ECO:0000256" key="3">
    <source>
        <dbReference type="ARBA" id="ARBA00010171"/>
    </source>
</evidence>
<dbReference type="InterPro" id="IPR003395">
    <property type="entry name" value="RecF/RecN/SMC_N"/>
</dbReference>
<feature type="coiled-coil region" evidence="10">
    <location>
        <begin position="387"/>
        <end position="472"/>
    </location>
</feature>
<dbReference type="Gene3D" id="3.40.50.300">
    <property type="entry name" value="P-loop containing nucleotide triphosphate hydrolases"/>
    <property type="match status" value="2"/>
</dbReference>
<dbReference type="FunFam" id="3.40.50.300:FF:001301">
    <property type="entry name" value="Structural maintenance of chromosomes 5"/>
    <property type="match status" value="1"/>
</dbReference>
<evidence type="ECO:0000256" key="6">
    <source>
        <dbReference type="ARBA" id="ARBA00022741"/>
    </source>
</evidence>
<dbReference type="GO" id="GO:0000724">
    <property type="term" value="P:double-strand break repair via homologous recombination"/>
    <property type="evidence" value="ECO:0007669"/>
    <property type="project" value="TreeGrafter"/>
</dbReference>
<feature type="compositionally biased region" description="Basic and acidic residues" evidence="11">
    <location>
        <begin position="55"/>
        <end position="67"/>
    </location>
</feature>
<keyword evidence="6" id="KW-0547">Nucleotide-binding</keyword>
<gene>
    <name evidence="13" type="ORF">BAUCODRAFT_123954</name>
</gene>
<dbReference type="EMBL" id="KB445558">
    <property type="protein sequence ID" value="EMC94314.1"/>
    <property type="molecule type" value="Genomic_DNA"/>
</dbReference>
<dbReference type="eggNOG" id="KOG0979">
    <property type="taxonomic scope" value="Eukaryota"/>
</dbReference>
<feature type="compositionally biased region" description="Acidic residues" evidence="11">
    <location>
        <begin position="16"/>
        <end position="25"/>
    </location>
</feature>
<keyword evidence="5" id="KW-0158">Chromosome</keyword>
<feature type="compositionally biased region" description="Basic and acidic residues" evidence="11">
    <location>
        <begin position="242"/>
        <end position="254"/>
    </location>
</feature>
<evidence type="ECO:0000256" key="10">
    <source>
        <dbReference type="SAM" id="Coils"/>
    </source>
</evidence>
<feature type="region of interest" description="Disordered" evidence="11">
    <location>
        <begin position="1"/>
        <end position="76"/>
    </location>
</feature>
<dbReference type="SUPFAM" id="SSF52540">
    <property type="entry name" value="P-loop containing nucleoside triphosphate hydrolases"/>
    <property type="match status" value="2"/>
</dbReference>
<evidence type="ECO:0000256" key="9">
    <source>
        <dbReference type="ARBA" id="ARBA00023242"/>
    </source>
</evidence>
<dbReference type="KEGG" id="bcom:BAUCODRAFT_123954"/>
<dbReference type="GeneID" id="19107838"/>
<evidence type="ECO:0000256" key="1">
    <source>
        <dbReference type="ARBA" id="ARBA00004123"/>
    </source>
</evidence>
<evidence type="ECO:0000256" key="2">
    <source>
        <dbReference type="ARBA" id="ARBA00004286"/>
    </source>
</evidence>
<dbReference type="GO" id="GO:0005634">
    <property type="term" value="C:nucleus"/>
    <property type="evidence" value="ECO:0007669"/>
    <property type="project" value="UniProtKB-SubCell"/>
</dbReference>
<comment type="subcellular location">
    <subcellularLocation>
        <location evidence="2">Chromosome</location>
    </subcellularLocation>
    <subcellularLocation>
        <location evidence="1">Nucleus</location>
    </subcellularLocation>
</comment>
<feature type="coiled-coil region" evidence="10">
    <location>
        <begin position="915"/>
        <end position="952"/>
    </location>
</feature>
<protein>
    <recommendedName>
        <fullName evidence="4">Structural maintenance of chromosomes protein 5</fullName>
    </recommendedName>
</protein>
<dbReference type="Pfam" id="PF02463">
    <property type="entry name" value="SMC_N"/>
    <property type="match status" value="1"/>
</dbReference>
<dbReference type="OrthoDB" id="10254973at2759"/>
<evidence type="ECO:0000259" key="12">
    <source>
        <dbReference type="Pfam" id="PF02463"/>
    </source>
</evidence>
<dbReference type="HOGENOM" id="CLU_004969_2_0_1"/>
<name>M2N5J1_BAUPA</name>
<comment type="similarity">
    <text evidence="3">Belongs to the SMC family. SMC5 subfamily.</text>
</comment>
<feature type="domain" description="RecF/RecN/SMC N-terminal" evidence="12">
    <location>
        <begin position="77"/>
        <end position="1077"/>
    </location>
</feature>
<dbReference type="GO" id="GO:0003697">
    <property type="term" value="F:single-stranded DNA binding"/>
    <property type="evidence" value="ECO:0007669"/>
    <property type="project" value="TreeGrafter"/>
</dbReference>
<dbReference type="RefSeq" id="XP_007678251.1">
    <property type="nucleotide sequence ID" value="XM_007680061.1"/>
</dbReference>
<keyword evidence="14" id="KW-1185">Reference proteome</keyword>
<evidence type="ECO:0000256" key="7">
    <source>
        <dbReference type="ARBA" id="ARBA00022840"/>
    </source>
</evidence>
<feature type="coiled-coil region" evidence="10">
    <location>
        <begin position="688"/>
        <end position="736"/>
    </location>
</feature>
<dbReference type="STRING" id="717646.M2N5J1"/>
<dbReference type="PANTHER" id="PTHR45916:SF1">
    <property type="entry name" value="STRUCTURAL MAINTENANCE OF CHROMOSOMES PROTEIN 5"/>
    <property type="match status" value="1"/>
</dbReference>
<dbReference type="GO" id="GO:0005524">
    <property type="term" value="F:ATP binding"/>
    <property type="evidence" value="ECO:0007669"/>
    <property type="project" value="UniProtKB-KW"/>
</dbReference>
<keyword evidence="8 10" id="KW-0175">Coiled coil</keyword>
<keyword evidence="9" id="KW-0539">Nucleus</keyword>
<dbReference type="GO" id="GO:0030915">
    <property type="term" value="C:Smc5-Smc6 complex"/>
    <property type="evidence" value="ECO:0007669"/>
    <property type="project" value="TreeGrafter"/>
</dbReference>
<dbReference type="PANTHER" id="PTHR45916">
    <property type="entry name" value="STRUCTURAL MAINTENANCE OF CHROMOSOMES PROTEIN 5"/>
    <property type="match status" value="1"/>
</dbReference>
<organism evidence="13 14">
    <name type="scientific">Baudoinia panamericana (strain UAMH 10762)</name>
    <name type="common">Angels' share fungus</name>
    <name type="synonym">Baudoinia compniacensis (strain UAMH 10762)</name>
    <dbReference type="NCBI Taxonomy" id="717646"/>
    <lineage>
        <taxon>Eukaryota</taxon>
        <taxon>Fungi</taxon>
        <taxon>Dikarya</taxon>
        <taxon>Ascomycota</taxon>
        <taxon>Pezizomycotina</taxon>
        <taxon>Dothideomycetes</taxon>
        <taxon>Dothideomycetidae</taxon>
        <taxon>Mycosphaerellales</taxon>
        <taxon>Teratosphaeriaceae</taxon>
        <taxon>Baudoinia</taxon>
    </lineage>
</organism>
<dbReference type="InterPro" id="IPR027417">
    <property type="entry name" value="P-loop_NTPase"/>
</dbReference>
<dbReference type="OMA" id="RFWTSQP"/>
<dbReference type="Proteomes" id="UP000011761">
    <property type="component" value="Unassembled WGS sequence"/>
</dbReference>
<proteinExistence type="inferred from homology"/>
<evidence type="ECO:0000313" key="14">
    <source>
        <dbReference type="Proteomes" id="UP000011761"/>
    </source>
</evidence>
<reference evidence="13 14" key="1">
    <citation type="journal article" date="2012" name="PLoS Pathog.">
        <title>Diverse lifestyles and strategies of plant pathogenesis encoded in the genomes of eighteen Dothideomycetes fungi.</title>
        <authorList>
            <person name="Ohm R.A."/>
            <person name="Feau N."/>
            <person name="Henrissat B."/>
            <person name="Schoch C.L."/>
            <person name="Horwitz B.A."/>
            <person name="Barry K.W."/>
            <person name="Condon B.J."/>
            <person name="Copeland A.C."/>
            <person name="Dhillon B."/>
            <person name="Glaser F."/>
            <person name="Hesse C.N."/>
            <person name="Kosti I."/>
            <person name="LaButti K."/>
            <person name="Lindquist E.A."/>
            <person name="Lucas S."/>
            <person name="Salamov A.A."/>
            <person name="Bradshaw R.E."/>
            <person name="Ciuffetti L."/>
            <person name="Hamelin R.C."/>
            <person name="Kema G.H.J."/>
            <person name="Lawrence C."/>
            <person name="Scott J.A."/>
            <person name="Spatafora J.W."/>
            <person name="Turgeon B.G."/>
            <person name="de Wit P.J.G.M."/>
            <person name="Zhong S."/>
            <person name="Goodwin S.B."/>
            <person name="Grigoriev I.V."/>
        </authorList>
    </citation>
    <scope>NUCLEOTIDE SEQUENCE [LARGE SCALE GENOMIC DNA]</scope>
    <source>
        <strain evidence="13 14">UAMH 10762</strain>
    </source>
</reference>
<feature type="region of interest" description="Disordered" evidence="11">
    <location>
        <begin position="242"/>
        <end position="279"/>
    </location>
</feature>
<dbReference type="AlphaFoldDB" id="M2N5J1"/>